<evidence type="ECO:0000313" key="4">
    <source>
        <dbReference type="EMBL" id="CCH72979.1"/>
    </source>
</evidence>
<dbReference type="Pfam" id="PF07521">
    <property type="entry name" value="RMMBL"/>
    <property type="match status" value="1"/>
</dbReference>
<keyword evidence="5" id="KW-1185">Reference proteome</keyword>
<keyword evidence="4" id="KW-0540">Nuclease</keyword>
<dbReference type="Proteomes" id="UP000035763">
    <property type="component" value="Unassembled WGS sequence"/>
</dbReference>
<keyword evidence="1" id="KW-0378">Hydrolase</keyword>
<sequence>MPVATMTFLGAAQTVTGSKYLLEIGGRRILVDAGMFQGEKQWRLKNWEDFPVPPDSISDIILTHAHMDHCGYLPALVKHGFDGPVWCTAGTKDLAAIVLRDAGFLAEREAQDAAQGGWSKHNPPLPIYTPADVERTLPLLTPVDFDADADLGDDIWVRFTRAGHILGSSSVTVRMPAPDGMPAPSVLFSGDLGRHDHPVLRPRDIPPGSPVVVIESTYGDREHPEPVNLPHEALADVIRRTVQRGGSVLIPAFAIDRTEVVMRILSGMREDKRIPDVPIYINSPMATAGLEVYRRDGGELRADLDLSDFARMSNVHEVRSAEESMELTRGRGKGPSIIISSSGMVNGGRVLHHLERMLPDDRNAIVLTGYQSVGTRGRALMDGATQLKMHGRYIPVRAEIVVDREFSVHADASDLIDWLRDLQPQPGIVYVTHGEEESSEKLAARIHAELGLVAVAPGYAERVVLDAVAAPPVAAPAAATPSAPAAPEGAAEEAAAVAVPTPAALAGLDLTGASITSDLTASSGQDGEIVLDGTITIRLRPRT</sequence>
<dbReference type="SMART" id="SM00849">
    <property type="entry name" value="Lactamase_B"/>
    <property type="match status" value="1"/>
</dbReference>
<reference evidence="4 5" key="1">
    <citation type="journal article" date="2013" name="ISME J.">
        <title>A metabolic model for members of the genus Tetrasphaera involved in enhanced biological phosphorus removal.</title>
        <authorList>
            <person name="Kristiansen R."/>
            <person name="Nguyen H.T.T."/>
            <person name="Saunders A.M."/>
            <person name="Nielsen J.L."/>
            <person name="Wimmer R."/>
            <person name="Le V.Q."/>
            <person name="McIlroy S.J."/>
            <person name="Petrovski S."/>
            <person name="Seviour R.J."/>
            <person name="Calteau A."/>
            <person name="Nielsen K.L."/>
            <person name="Nielsen P.H."/>
        </authorList>
    </citation>
    <scope>NUCLEOTIDE SEQUENCE [LARGE SCALE GENOMIC DNA]</scope>
    <source>
        <strain evidence="4 5">Ben110</strain>
    </source>
</reference>
<evidence type="ECO:0000259" key="3">
    <source>
        <dbReference type="SMART" id="SM01027"/>
    </source>
</evidence>
<dbReference type="InterPro" id="IPR036866">
    <property type="entry name" value="RibonucZ/Hydroxyglut_hydro"/>
</dbReference>
<dbReference type="Pfam" id="PF00753">
    <property type="entry name" value="Lactamase_B"/>
    <property type="match status" value="1"/>
</dbReference>
<organism evidence="4 5">
    <name type="scientific">Nostocoides australiense Ben110</name>
    <dbReference type="NCBI Taxonomy" id="1193182"/>
    <lineage>
        <taxon>Bacteria</taxon>
        <taxon>Bacillati</taxon>
        <taxon>Actinomycetota</taxon>
        <taxon>Actinomycetes</taxon>
        <taxon>Micrococcales</taxon>
        <taxon>Intrasporangiaceae</taxon>
        <taxon>Nostocoides</taxon>
    </lineage>
</organism>
<dbReference type="GO" id="GO:0004527">
    <property type="term" value="F:exonuclease activity"/>
    <property type="evidence" value="ECO:0007669"/>
    <property type="project" value="UniProtKB-KW"/>
</dbReference>
<dbReference type="CDD" id="cd16295">
    <property type="entry name" value="TTHA0252-CPSF-like_MBL-fold"/>
    <property type="match status" value="1"/>
</dbReference>
<feature type="domain" description="Beta-Casp" evidence="3">
    <location>
        <begin position="258"/>
        <end position="380"/>
    </location>
</feature>
<dbReference type="SUPFAM" id="SSF56281">
    <property type="entry name" value="Metallo-hydrolase/oxidoreductase"/>
    <property type="match status" value="1"/>
</dbReference>
<dbReference type="PANTHER" id="PTHR11203">
    <property type="entry name" value="CLEAVAGE AND POLYADENYLATION SPECIFICITY FACTOR FAMILY MEMBER"/>
    <property type="match status" value="1"/>
</dbReference>
<dbReference type="Gene3D" id="3.60.15.10">
    <property type="entry name" value="Ribonuclease Z/Hydroxyacylglutathione hydrolase-like"/>
    <property type="match status" value="1"/>
</dbReference>
<evidence type="ECO:0000313" key="5">
    <source>
        <dbReference type="Proteomes" id="UP000035763"/>
    </source>
</evidence>
<dbReference type="InterPro" id="IPR011108">
    <property type="entry name" value="RMMBL"/>
</dbReference>
<dbReference type="InterPro" id="IPR050698">
    <property type="entry name" value="MBL"/>
</dbReference>
<dbReference type="AlphaFoldDB" id="W6K3A5"/>
<evidence type="ECO:0000256" key="1">
    <source>
        <dbReference type="ARBA" id="ARBA00022801"/>
    </source>
</evidence>
<dbReference type="Pfam" id="PF10996">
    <property type="entry name" value="Beta-Casp"/>
    <property type="match status" value="1"/>
</dbReference>
<dbReference type="Gene3D" id="3.40.50.10890">
    <property type="match status" value="1"/>
</dbReference>
<name>W6K3A5_9MICO</name>
<dbReference type="GO" id="GO:0004521">
    <property type="term" value="F:RNA endonuclease activity"/>
    <property type="evidence" value="ECO:0007669"/>
    <property type="project" value="TreeGrafter"/>
</dbReference>
<keyword evidence="4" id="KW-0269">Exonuclease</keyword>
<gene>
    <name evidence="4" type="ORF">BN11_220016</name>
</gene>
<dbReference type="EMBL" id="CAJA01000135">
    <property type="protein sequence ID" value="CCH72979.1"/>
    <property type="molecule type" value="Genomic_DNA"/>
</dbReference>
<dbReference type="SMART" id="SM01027">
    <property type="entry name" value="Beta-Casp"/>
    <property type="match status" value="1"/>
</dbReference>
<comment type="caution">
    <text evidence="4">The sequence shown here is derived from an EMBL/GenBank/DDBJ whole genome shotgun (WGS) entry which is preliminary data.</text>
</comment>
<dbReference type="RefSeq" id="WP_201329200.1">
    <property type="nucleotide sequence ID" value="NZ_HG764815.1"/>
</dbReference>
<feature type="domain" description="Metallo-beta-lactamase" evidence="2">
    <location>
        <begin position="16"/>
        <end position="231"/>
    </location>
</feature>
<dbReference type="STRING" id="1193182.BN11_220016"/>
<dbReference type="PANTHER" id="PTHR11203:SF37">
    <property type="entry name" value="INTEGRATOR COMPLEX SUBUNIT 11"/>
    <property type="match status" value="1"/>
</dbReference>
<accession>W6K3A5</accession>
<proteinExistence type="predicted"/>
<dbReference type="InterPro" id="IPR022712">
    <property type="entry name" value="Beta_Casp"/>
</dbReference>
<protein>
    <submittedName>
        <fullName evidence="4">Exonuclease of the beta-lactamase fold involved in RNA processing</fullName>
    </submittedName>
</protein>
<evidence type="ECO:0000259" key="2">
    <source>
        <dbReference type="SMART" id="SM00849"/>
    </source>
</evidence>
<dbReference type="InterPro" id="IPR001279">
    <property type="entry name" value="Metallo-B-lactamas"/>
</dbReference>